<dbReference type="InterPro" id="IPR011009">
    <property type="entry name" value="Kinase-like_dom_sf"/>
</dbReference>
<dbReference type="CDD" id="cd14014">
    <property type="entry name" value="STKc_PknB_like"/>
    <property type="match status" value="1"/>
</dbReference>
<dbReference type="EMBL" id="JBHMBK010000024">
    <property type="protein sequence ID" value="MFB9688175.1"/>
    <property type="molecule type" value="Genomic_DNA"/>
</dbReference>
<evidence type="ECO:0000256" key="5">
    <source>
        <dbReference type="ARBA" id="ARBA00022777"/>
    </source>
</evidence>
<dbReference type="SUPFAM" id="SSF56112">
    <property type="entry name" value="Protein kinase-like (PK-like)"/>
    <property type="match status" value="1"/>
</dbReference>
<dbReference type="Gene3D" id="1.10.510.10">
    <property type="entry name" value="Transferase(Phosphotransferase) domain 1"/>
    <property type="match status" value="1"/>
</dbReference>
<name>A0ABV5U9W8_9PSEU</name>
<dbReference type="Proteomes" id="UP001589535">
    <property type="component" value="Unassembled WGS sequence"/>
</dbReference>
<evidence type="ECO:0000256" key="8">
    <source>
        <dbReference type="SAM" id="MobiDB-lite"/>
    </source>
</evidence>
<evidence type="ECO:0000256" key="2">
    <source>
        <dbReference type="ARBA" id="ARBA00022527"/>
    </source>
</evidence>
<dbReference type="EC" id="2.7.11.1" evidence="1"/>
<dbReference type="Gene3D" id="3.30.200.20">
    <property type="entry name" value="Phosphorylase Kinase, domain 1"/>
    <property type="match status" value="1"/>
</dbReference>
<evidence type="ECO:0000256" key="4">
    <source>
        <dbReference type="ARBA" id="ARBA00022741"/>
    </source>
</evidence>
<keyword evidence="5 11" id="KW-0418">Kinase</keyword>
<feature type="transmembrane region" description="Helical" evidence="9">
    <location>
        <begin position="317"/>
        <end position="339"/>
    </location>
</feature>
<dbReference type="PANTHER" id="PTHR43289">
    <property type="entry name" value="MITOGEN-ACTIVATED PROTEIN KINASE KINASE KINASE 20-RELATED"/>
    <property type="match status" value="1"/>
</dbReference>
<dbReference type="Pfam" id="PF00069">
    <property type="entry name" value="Pkinase"/>
    <property type="match status" value="1"/>
</dbReference>
<reference evidence="11 12" key="1">
    <citation type="submission" date="2024-09" db="EMBL/GenBank/DDBJ databases">
        <authorList>
            <person name="Sun Q."/>
            <person name="Mori K."/>
        </authorList>
    </citation>
    <scope>NUCLEOTIDE SEQUENCE [LARGE SCALE GENOMIC DNA]</scope>
    <source>
        <strain evidence="11 12">JCM 13852</strain>
    </source>
</reference>
<evidence type="ECO:0000256" key="9">
    <source>
        <dbReference type="SAM" id="Phobius"/>
    </source>
</evidence>
<evidence type="ECO:0000313" key="11">
    <source>
        <dbReference type="EMBL" id="MFB9688175.1"/>
    </source>
</evidence>
<evidence type="ECO:0000256" key="3">
    <source>
        <dbReference type="ARBA" id="ARBA00022679"/>
    </source>
</evidence>
<dbReference type="SMART" id="SM00220">
    <property type="entry name" value="S_TKc"/>
    <property type="match status" value="1"/>
</dbReference>
<keyword evidence="9" id="KW-0472">Membrane</keyword>
<dbReference type="RefSeq" id="WP_378199740.1">
    <property type="nucleotide sequence ID" value="NZ_JBHMBK010000024.1"/>
</dbReference>
<keyword evidence="9" id="KW-1133">Transmembrane helix</keyword>
<proteinExistence type="predicted"/>
<dbReference type="InterPro" id="IPR017441">
    <property type="entry name" value="Protein_kinase_ATP_BS"/>
</dbReference>
<accession>A0ABV5U9W8</accession>
<gene>
    <name evidence="11" type="ORF">ACFFTO_28685</name>
</gene>
<evidence type="ECO:0000259" key="10">
    <source>
        <dbReference type="PROSITE" id="PS50011"/>
    </source>
</evidence>
<keyword evidence="12" id="KW-1185">Reference proteome</keyword>
<dbReference type="InterPro" id="IPR000719">
    <property type="entry name" value="Prot_kinase_dom"/>
</dbReference>
<feature type="region of interest" description="Disordered" evidence="8">
    <location>
        <begin position="346"/>
        <end position="398"/>
    </location>
</feature>
<evidence type="ECO:0000256" key="7">
    <source>
        <dbReference type="PROSITE-ProRule" id="PRU10141"/>
    </source>
</evidence>
<keyword evidence="9" id="KW-0812">Transmembrane</keyword>
<keyword evidence="6 7" id="KW-0067">ATP-binding</keyword>
<keyword evidence="4 7" id="KW-0547">Nucleotide-binding</keyword>
<evidence type="ECO:0000256" key="1">
    <source>
        <dbReference type="ARBA" id="ARBA00012513"/>
    </source>
</evidence>
<feature type="compositionally biased region" description="Low complexity" evidence="8">
    <location>
        <begin position="388"/>
        <end position="398"/>
    </location>
</feature>
<dbReference type="PROSITE" id="PS00107">
    <property type="entry name" value="PROTEIN_KINASE_ATP"/>
    <property type="match status" value="1"/>
</dbReference>
<dbReference type="InterPro" id="IPR008271">
    <property type="entry name" value="Ser/Thr_kinase_AS"/>
</dbReference>
<dbReference type="PROSITE" id="PS00108">
    <property type="entry name" value="PROTEIN_KINASE_ST"/>
    <property type="match status" value="1"/>
</dbReference>
<sequence length="495" mass="52385">MLVESRRIRDRYRLLEPIGGGAMGTVWRAQDEKLDRTVAIKELLLPHDHDEQRTQEAKNRAMREARIAARLQHSHAITVFAVLEEEDRPWLVMEYLPSKSLALVLGEEPGTVDDAIRVGVQISSALAGAHRAGVVHRDVKPANILVSEDGTAKITDFGISRAIGDVKLTATGEIAGTPAYLAPEVARGEDADFAADVFSLGATLYAAVEGQSPYGTADNPIALLYKASSGEIVPPEKAGRLTPLLLRMLATEPAERPSMDEVEQELRALLPDAEPGDSVLAATVPETEPPAVPTVPAAVSVPAGEVTTVSPGARKGLIAVGAGAALLCVAVVVAILLVVRQKPPADNVAAPPPSPTPSASATATATQPTPSPSPTPSSSPSPTPPTSAPATSPTVSTVSSTKTAAQALSDYYALLPSNPQAAWNLLTDRFKASRNQTYERYKAFWSQYRKVDASNVKEIGTNQVTAHVTYDGAKPENDTFTLVQVNGIWMIDAQS</sequence>
<dbReference type="GO" id="GO:0004674">
    <property type="term" value="F:protein serine/threonine kinase activity"/>
    <property type="evidence" value="ECO:0007669"/>
    <property type="project" value="UniProtKB-EC"/>
</dbReference>
<evidence type="ECO:0000313" key="12">
    <source>
        <dbReference type="Proteomes" id="UP001589535"/>
    </source>
</evidence>
<dbReference type="PANTHER" id="PTHR43289:SF6">
    <property type="entry name" value="SERINE_THREONINE-PROTEIN KINASE NEKL-3"/>
    <property type="match status" value="1"/>
</dbReference>
<feature type="compositionally biased region" description="Pro residues" evidence="8">
    <location>
        <begin position="369"/>
        <end position="387"/>
    </location>
</feature>
<keyword evidence="2" id="KW-0723">Serine/threonine-protein kinase</keyword>
<comment type="caution">
    <text evidence="11">The sequence shown here is derived from an EMBL/GenBank/DDBJ whole genome shotgun (WGS) entry which is preliminary data.</text>
</comment>
<protein>
    <recommendedName>
        <fullName evidence="1">non-specific serine/threonine protein kinase</fullName>
        <ecNumber evidence="1">2.7.11.1</ecNumber>
    </recommendedName>
</protein>
<keyword evidence="3 11" id="KW-0808">Transferase</keyword>
<feature type="compositionally biased region" description="Low complexity" evidence="8">
    <location>
        <begin position="357"/>
        <end position="368"/>
    </location>
</feature>
<organism evidence="11 12">
    <name type="scientific">Amycolatopsis plumensis</name>
    <dbReference type="NCBI Taxonomy" id="236508"/>
    <lineage>
        <taxon>Bacteria</taxon>
        <taxon>Bacillati</taxon>
        <taxon>Actinomycetota</taxon>
        <taxon>Actinomycetes</taxon>
        <taxon>Pseudonocardiales</taxon>
        <taxon>Pseudonocardiaceae</taxon>
        <taxon>Amycolatopsis</taxon>
    </lineage>
</organism>
<evidence type="ECO:0000256" key="6">
    <source>
        <dbReference type="ARBA" id="ARBA00022840"/>
    </source>
</evidence>
<feature type="domain" description="Protein kinase" evidence="10">
    <location>
        <begin position="12"/>
        <end position="270"/>
    </location>
</feature>
<feature type="binding site" evidence="7">
    <location>
        <position position="41"/>
    </location>
    <ligand>
        <name>ATP</name>
        <dbReference type="ChEBI" id="CHEBI:30616"/>
    </ligand>
</feature>
<dbReference type="PROSITE" id="PS50011">
    <property type="entry name" value="PROTEIN_KINASE_DOM"/>
    <property type="match status" value="1"/>
</dbReference>